<sequence length="199" mass="22822">MNPKSYSKYKYEDLINLGIQVKRTEIFGKIVDSKPSDYLLETLSFNSQLPMATEKAKCELIISPILNEVVRKNLKKLTYFSGYNFDVDEKNGLKGFCDYLISAIYDSPMIEAPIISIIEAKNDNFELGIPQCIATMYAAQIFNERKGKEQKSVYGAVSIGTEWQFLKLENMIAYQDTEYYSIRNLPELLGVLQTIVEEY</sequence>
<accession>A0A316EFG6</accession>
<evidence type="ECO:0000313" key="1">
    <source>
        <dbReference type="EMBL" id="PWK27444.1"/>
    </source>
</evidence>
<dbReference type="Proteomes" id="UP000245489">
    <property type="component" value="Unassembled WGS sequence"/>
</dbReference>
<reference evidence="1 2" key="1">
    <citation type="submission" date="2018-05" db="EMBL/GenBank/DDBJ databases">
        <title>Genomic Encyclopedia of Archaeal and Bacterial Type Strains, Phase II (KMG-II): from individual species to whole genera.</title>
        <authorList>
            <person name="Goeker M."/>
        </authorList>
    </citation>
    <scope>NUCLEOTIDE SEQUENCE [LARGE SCALE GENOMIC DNA]</scope>
    <source>
        <strain evidence="1 2">DSM 22214</strain>
    </source>
</reference>
<gene>
    <name evidence="1" type="ORF">LV89_01758</name>
</gene>
<organism evidence="1 2">
    <name type="scientific">Arcicella aurantiaca</name>
    <dbReference type="NCBI Taxonomy" id="591202"/>
    <lineage>
        <taxon>Bacteria</taxon>
        <taxon>Pseudomonadati</taxon>
        <taxon>Bacteroidota</taxon>
        <taxon>Cytophagia</taxon>
        <taxon>Cytophagales</taxon>
        <taxon>Flectobacillaceae</taxon>
        <taxon>Arcicella</taxon>
    </lineage>
</organism>
<proteinExistence type="predicted"/>
<name>A0A316EFG6_9BACT</name>
<evidence type="ECO:0000313" key="2">
    <source>
        <dbReference type="Proteomes" id="UP000245489"/>
    </source>
</evidence>
<keyword evidence="2" id="KW-1185">Reference proteome</keyword>
<comment type="caution">
    <text evidence="1">The sequence shown here is derived from an EMBL/GenBank/DDBJ whole genome shotgun (WGS) entry which is preliminary data.</text>
</comment>
<protein>
    <submittedName>
        <fullName evidence="1">Uncharacterized protein</fullName>
    </submittedName>
</protein>
<dbReference type="RefSeq" id="WP_109742515.1">
    <property type="nucleotide sequence ID" value="NZ_QGGO01000007.1"/>
</dbReference>
<dbReference type="AlphaFoldDB" id="A0A316EFG6"/>
<dbReference type="EMBL" id="QGGO01000007">
    <property type="protein sequence ID" value="PWK27444.1"/>
    <property type="molecule type" value="Genomic_DNA"/>
</dbReference>
<dbReference type="OrthoDB" id="874732at2"/>